<dbReference type="EMBL" id="UZAK01011422">
    <property type="protein sequence ID" value="VDO99988.1"/>
    <property type="molecule type" value="Genomic_DNA"/>
</dbReference>
<proteinExistence type="predicted"/>
<sequence>MNYSKIITCFVINATVLFSQKSPDVNDVSTSTSINHKATTFGVREVQVDGNLKETTNGTDQYSSPDVVESSTSTPINHKATTLGIPENEVGGNLNETTEQTDQYSSTTAEISQESRQTKSLWYLFIIIPLIIFIAACTGYVTWKHLHERKRSSE</sequence>
<dbReference type="AlphaFoldDB" id="A0A183JTF7"/>
<feature type="region of interest" description="Disordered" evidence="1">
    <location>
        <begin position="53"/>
        <end position="77"/>
    </location>
</feature>
<dbReference type="WBParaSite" id="SCUD_0000599701-mRNA-1">
    <property type="protein sequence ID" value="SCUD_0000599701-mRNA-1"/>
    <property type="gene ID" value="SCUD_0000599701"/>
</dbReference>
<evidence type="ECO:0000256" key="1">
    <source>
        <dbReference type="SAM" id="MobiDB-lite"/>
    </source>
</evidence>
<gene>
    <name evidence="3" type="ORF">SCUD_LOCUS5997</name>
</gene>
<evidence type="ECO:0000256" key="2">
    <source>
        <dbReference type="SAM" id="Phobius"/>
    </source>
</evidence>
<protein>
    <submittedName>
        <fullName evidence="5">Type VII secretion protein EssA</fullName>
    </submittedName>
</protein>
<name>A0A183JTF7_9TREM</name>
<evidence type="ECO:0000313" key="5">
    <source>
        <dbReference type="WBParaSite" id="SCUD_0000599701-mRNA-1"/>
    </source>
</evidence>
<keyword evidence="2" id="KW-0812">Transmembrane</keyword>
<evidence type="ECO:0000313" key="4">
    <source>
        <dbReference type="Proteomes" id="UP000279833"/>
    </source>
</evidence>
<feature type="transmembrane region" description="Helical" evidence="2">
    <location>
        <begin position="121"/>
        <end position="143"/>
    </location>
</feature>
<accession>A0A183JTF7</accession>
<dbReference type="Proteomes" id="UP000279833">
    <property type="component" value="Unassembled WGS sequence"/>
</dbReference>
<organism evidence="5">
    <name type="scientific">Schistosoma curassoni</name>
    <dbReference type="NCBI Taxonomy" id="6186"/>
    <lineage>
        <taxon>Eukaryota</taxon>
        <taxon>Metazoa</taxon>
        <taxon>Spiralia</taxon>
        <taxon>Lophotrochozoa</taxon>
        <taxon>Platyhelminthes</taxon>
        <taxon>Trematoda</taxon>
        <taxon>Digenea</taxon>
        <taxon>Strigeidida</taxon>
        <taxon>Schistosomatoidea</taxon>
        <taxon>Schistosomatidae</taxon>
        <taxon>Schistosoma</taxon>
    </lineage>
</organism>
<keyword evidence="2" id="KW-1133">Transmembrane helix</keyword>
<keyword evidence="4" id="KW-1185">Reference proteome</keyword>
<evidence type="ECO:0000313" key="3">
    <source>
        <dbReference type="EMBL" id="VDO99988.1"/>
    </source>
</evidence>
<keyword evidence="2" id="KW-0472">Membrane</keyword>
<reference evidence="5" key="1">
    <citation type="submission" date="2016-06" db="UniProtKB">
        <authorList>
            <consortium name="WormBaseParasite"/>
        </authorList>
    </citation>
    <scope>IDENTIFICATION</scope>
</reference>
<reference evidence="3 4" key="2">
    <citation type="submission" date="2018-11" db="EMBL/GenBank/DDBJ databases">
        <authorList>
            <consortium name="Pathogen Informatics"/>
        </authorList>
    </citation>
    <scope>NUCLEOTIDE SEQUENCE [LARGE SCALE GENOMIC DNA]</scope>
    <source>
        <strain evidence="3">Dakar</strain>
        <strain evidence="4">Dakar, Senegal</strain>
    </source>
</reference>